<proteinExistence type="predicted"/>
<protein>
    <submittedName>
        <fullName evidence="1">NAD(P)H oxidoreductase</fullName>
        <ecNumber evidence="1">1.6.99.-</ecNumber>
    </submittedName>
</protein>
<sequence>MRILLVLSHPRQDSLTHAVAEAFCTSARAHGHEVEWADLYREGFDPLLHEPDEPDRSVIGKRYSDAVQAEMARVDRNEAIVMVFPVWWWSVPAMLKGWIDRVWNRDWAYGARTLPHRHGLMIGVASSTEASFAKRRYIDAMRIQLETGTMAYCGIANSRLELLYESTRNPAASADLVRRAHELGKHFPSSA</sequence>
<keyword evidence="1" id="KW-0560">Oxidoreductase</keyword>
<dbReference type="Proteomes" id="UP000616151">
    <property type="component" value="Unassembled WGS sequence"/>
</dbReference>
<organism evidence="1 2">
    <name type="scientific">Taklimakanibacter albus</name>
    <dbReference type="NCBI Taxonomy" id="2800327"/>
    <lineage>
        <taxon>Bacteria</taxon>
        <taxon>Pseudomonadati</taxon>
        <taxon>Pseudomonadota</taxon>
        <taxon>Alphaproteobacteria</taxon>
        <taxon>Hyphomicrobiales</taxon>
        <taxon>Aestuariivirgaceae</taxon>
        <taxon>Taklimakanibacter</taxon>
    </lineage>
</organism>
<dbReference type="EC" id="1.6.99.-" evidence="1"/>
<accession>A0ACC5RFA4</accession>
<reference evidence="1" key="1">
    <citation type="submission" date="2021-01" db="EMBL/GenBank/DDBJ databases">
        <authorList>
            <person name="Sun Q."/>
        </authorList>
    </citation>
    <scope>NUCLEOTIDE SEQUENCE</scope>
    <source>
        <strain evidence="1">YIM B02566</strain>
    </source>
</reference>
<keyword evidence="2" id="KW-1185">Reference proteome</keyword>
<evidence type="ECO:0000313" key="2">
    <source>
        <dbReference type="Proteomes" id="UP000616151"/>
    </source>
</evidence>
<comment type="caution">
    <text evidence="1">The sequence shown here is derived from an EMBL/GenBank/DDBJ whole genome shotgun (WGS) entry which is preliminary data.</text>
</comment>
<name>A0ACC5RFA4_9HYPH</name>
<gene>
    <name evidence="1" type="ORF">JHL16_33480</name>
</gene>
<evidence type="ECO:0000313" key="1">
    <source>
        <dbReference type="EMBL" id="MBK1871327.1"/>
    </source>
</evidence>
<dbReference type="EMBL" id="JAENHL010000008">
    <property type="protein sequence ID" value="MBK1871327.1"/>
    <property type="molecule type" value="Genomic_DNA"/>
</dbReference>